<evidence type="ECO:0000313" key="3">
    <source>
        <dbReference type="Proteomes" id="UP001500879"/>
    </source>
</evidence>
<reference evidence="2 3" key="1">
    <citation type="journal article" date="2019" name="Int. J. Syst. Evol. Microbiol.">
        <title>The Global Catalogue of Microorganisms (GCM) 10K type strain sequencing project: providing services to taxonomists for standard genome sequencing and annotation.</title>
        <authorList>
            <consortium name="The Broad Institute Genomics Platform"/>
            <consortium name="The Broad Institute Genome Sequencing Center for Infectious Disease"/>
            <person name="Wu L."/>
            <person name="Ma J."/>
        </authorList>
    </citation>
    <scope>NUCLEOTIDE SEQUENCE [LARGE SCALE GENOMIC DNA]</scope>
    <source>
        <strain evidence="2 3">JCM 4788</strain>
    </source>
</reference>
<evidence type="ECO:0000313" key="2">
    <source>
        <dbReference type="EMBL" id="GAA0416487.1"/>
    </source>
</evidence>
<accession>A0ABN0YWY2</accession>
<feature type="domain" description="N-acetyltransferase" evidence="1">
    <location>
        <begin position="10"/>
        <end position="176"/>
    </location>
</feature>
<dbReference type="PROSITE" id="PS51186">
    <property type="entry name" value="GNAT"/>
    <property type="match status" value="1"/>
</dbReference>
<dbReference type="Gene3D" id="3.40.630.30">
    <property type="match status" value="1"/>
</dbReference>
<proteinExistence type="predicted"/>
<dbReference type="EMBL" id="BAAABX010000048">
    <property type="protein sequence ID" value="GAA0416487.1"/>
    <property type="molecule type" value="Genomic_DNA"/>
</dbReference>
<dbReference type="InterPro" id="IPR000182">
    <property type="entry name" value="GNAT_dom"/>
</dbReference>
<evidence type="ECO:0000259" key="1">
    <source>
        <dbReference type="PROSITE" id="PS51186"/>
    </source>
</evidence>
<dbReference type="SUPFAM" id="SSF55729">
    <property type="entry name" value="Acyl-CoA N-acyltransferases (Nat)"/>
    <property type="match status" value="1"/>
</dbReference>
<dbReference type="InterPro" id="IPR051908">
    <property type="entry name" value="Ribosomal_N-acetyltransferase"/>
</dbReference>
<dbReference type="RefSeq" id="WP_344026720.1">
    <property type="nucleotide sequence ID" value="NZ_BAAABX010000048.1"/>
</dbReference>
<dbReference type="InterPro" id="IPR016181">
    <property type="entry name" value="Acyl_CoA_acyltransferase"/>
</dbReference>
<organism evidence="2 3">
    <name type="scientific">Streptomyces luteireticuli</name>
    <dbReference type="NCBI Taxonomy" id="173858"/>
    <lineage>
        <taxon>Bacteria</taxon>
        <taxon>Bacillati</taxon>
        <taxon>Actinomycetota</taxon>
        <taxon>Actinomycetes</taxon>
        <taxon>Kitasatosporales</taxon>
        <taxon>Streptomycetaceae</taxon>
        <taxon>Streptomyces</taxon>
    </lineage>
</organism>
<comment type="caution">
    <text evidence="2">The sequence shown here is derived from an EMBL/GenBank/DDBJ whole genome shotgun (WGS) entry which is preliminary data.</text>
</comment>
<dbReference type="Pfam" id="PF13302">
    <property type="entry name" value="Acetyltransf_3"/>
    <property type="match status" value="1"/>
</dbReference>
<gene>
    <name evidence="2" type="ORF">GCM10010357_42380</name>
</gene>
<dbReference type="PANTHER" id="PTHR43441">
    <property type="entry name" value="RIBOSOMAL-PROTEIN-SERINE ACETYLTRANSFERASE"/>
    <property type="match status" value="1"/>
</dbReference>
<sequence>MLSSPLAPGADLCPLEPWQAEEFAAYLAAHREHLAPWLPWATTITDAEKARAYLQRYADAQRADTGRFFAIRLDGALVGGTLFRVFDTHSGVCELGVWLSPDAQGRGLVTAAARKMIDWAFGARGMSRVEWRASVDNHRSAAVAERLGMTHEGVLRRSFVVNGVRQDMAVWSLLADEWDGRGGKAA</sequence>
<keyword evidence="3" id="KW-1185">Reference proteome</keyword>
<dbReference type="CDD" id="cd04301">
    <property type="entry name" value="NAT_SF"/>
    <property type="match status" value="1"/>
</dbReference>
<name>A0ABN0YWY2_9ACTN</name>
<dbReference type="Proteomes" id="UP001500879">
    <property type="component" value="Unassembled WGS sequence"/>
</dbReference>
<protein>
    <submittedName>
        <fullName evidence="2">GNAT family protein</fullName>
    </submittedName>
</protein>
<dbReference type="PANTHER" id="PTHR43441:SF10">
    <property type="entry name" value="ACETYLTRANSFERASE"/>
    <property type="match status" value="1"/>
</dbReference>